<accession>A0ABP4KNJ2</accession>
<dbReference type="EMBL" id="BAAAQD010000003">
    <property type="protein sequence ID" value="GAA1506938.1"/>
    <property type="molecule type" value="Genomic_DNA"/>
</dbReference>
<dbReference type="Pfam" id="PF14258">
    <property type="entry name" value="DUF4350"/>
    <property type="match status" value="1"/>
</dbReference>
<evidence type="ECO:0000259" key="3">
    <source>
        <dbReference type="Pfam" id="PF14258"/>
    </source>
</evidence>
<evidence type="ECO:0000256" key="2">
    <source>
        <dbReference type="SAM" id="Phobius"/>
    </source>
</evidence>
<name>A0ABP4KNJ2_9ACTN</name>
<sequence>MKKARSRRWLRVVVPPVAALLVVITGLVLYQWEQPDEDDAAYLSPVSTAAIGASTLADRVRAAGVTIARVGSTADAFLAENRGDVTILLTTPQFVHPEYLRRMALLPGSTRVVLVEPSKQTLLRAQMPLTTGRRALAGSVSAPGCDYRPAADAGPAGIHRTSYGPVDPAAEEEFARCYDDSLIVFSRGWTTTTIAGSADPFRNDRIGEAGNARLATSLLTTRPRLVWVDLHRHESPPEPVRDPAPPVPTATRTPSAEPTATPTRDQDLPSSGPSRSRGAPPSPDPGATQAGSRGEPANPLWEAFPAWVYVVAVLLVVALLLYALARARRMGGPVVEPLPVVVRAGETVTGRGRLYQRARARDESLRTLRAAAVARMARLLRLEPGTGRATLVAAVAAHCGWPPEVVDDTLFGLPPVDDEALVAAAVRLEMLTEAVTNEQPHAEGARR</sequence>
<gene>
    <name evidence="4" type="ORF">GCM10009827_021090</name>
</gene>
<keyword evidence="2" id="KW-0472">Membrane</keyword>
<comment type="caution">
    <text evidence="4">The sequence shown here is derived from an EMBL/GenBank/DDBJ whole genome shotgun (WGS) entry which is preliminary data.</text>
</comment>
<evidence type="ECO:0000313" key="5">
    <source>
        <dbReference type="Proteomes" id="UP001501470"/>
    </source>
</evidence>
<dbReference type="Proteomes" id="UP001501470">
    <property type="component" value="Unassembled WGS sequence"/>
</dbReference>
<dbReference type="RefSeq" id="WP_344501615.1">
    <property type="nucleotide sequence ID" value="NZ_BAAAQD010000003.1"/>
</dbReference>
<keyword evidence="2" id="KW-1133">Transmembrane helix</keyword>
<feature type="transmembrane region" description="Helical" evidence="2">
    <location>
        <begin position="12"/>
        <end position="32"/>
    </location>
</feature>
<evidence type="ECO:0000313" key="4">
    <source>
        <dbReference type="EMBL" id="GAA1506938.1"/>
    </source>
</evidence>
<feature type="region of interest" description="Disordered" evidence="1">
    <location>
        <begin position="233"/>
        <end position="295"/>
    </location>
</feature>
<keyword evidence="2" id="KW-0812">Transmembrane</keyword>
<feature type="compositionally biased region" description="Low complexity" evidence="1">
    <location>
        <begin position="269"/>
        <end position="279"/>
    </location>
</feature>
<organism evidence="4 5">
    <name type="scientific">Dactylosporangium maewongense</name>
    <dbReference type="NCBI Taxonomy" id="634393"/>
    <lineage>
        <taxon>Bacteria</taxon>
        <taxon>Bacillati</taxon>
        <taxon>Actinomycetota</taxon>
        <taxon>Actinomycetes</taxon>
        <taxon>Micromonosporales</taxon>
        <taxon>Micromonosporaceae</taxon>
        <taxon>Dactylosporangium</taxon>
    </lineage>
</organism>
<proteinExistence type="predicted"/>
<feature type="domain" description="DUF4350" evidence="3">
    <location>
        <begin position="47"/>
        <end position="219"/>
    </location>
</feature>
<evidence type="ECO:0000256" key="1">
    <source>
        <dbReference type="SAM" id="MobiDB-lite"/>
    </source>
</evidence>
<keyword evidence="5" id="KW-1185">Reference proteome</keyword>
<protein>
    <recommendedName>
        <fullName evidence="3">DUF4350 domain-containing protein</fullName>
    </recommendedName>
</protein>
<reference evidence="5" key="1">
    <citation type="journal article" date="2019" name="Int. J. Syst. Evol. Microbiol.">
        <title>The Global Catalogue of Microorganisms (GCM) 10K type strain sequencing project: providing services to taxonomists for standard genome sequencing and annotation.</title>
        <authorList>
            <consortium name="The Broad Institute Genomics Platform"/>
            <consortium name="The Broad Institute Genome Sequencing Center for Infectious Disease"/>
            <person name="Wu L."/>
            <person name="Ma J."/>
        </authorList>
    </citation>
    <scope>NUCLEOTIDE SEQUENCE [LARGE SCALE GENOMIC DNA]</scope>
    <source>
        <strain evidence="5">JCM 15933</strain>
    </source>
</reference>
<dbReference type="InterPro" id="IPR025646">
    <property type="entry name" value="DUF4350"/>
</dbReference>
<feature type="transmembrane region" description="Helical" evidence="2">
    <location>
        <begin position="306"/>
        <end position="325"/>
    </location>
</feature>